<sequence>MQRMIYEASRKAIVEYERRTITPGMRDMKSQLFTRREIDAEMGNEVPGEPEKDREQELSDEALSRRVAPRPPGFSKVEVDDTDPINAKLFVTTLIGKAQEWFTNLSSGSIESFGQLIQKFAFYFASRRKVKRSTTYLFAIRQREDESLKSFMGRFNNETLEVQDLWIDMVVSILMHGLTKGPFASALARDPPEDVEELMRGPTGGKKYVHIIRYHQNEQVLNIEHQEEITFGEKDRCPQVRSQNDPMVIKMYVANYLVHKVLVDNDSSIDIIFSSVLKKMDLGELKLRPVNTPLVGFSGSEVLSEGTIDLPVSIGKEPIRRTCMIQFLVVDSPFAYNVVSGRLGLNMIQAIVSTYHLKMKFPKKGGIREVRCNQKEATRCYNLSLKDTKMEGTRDKRKVDEPGGENGELKNMKPKRIEPVESHKEIELQIGATYQRLVNKILKNFIEGIMEVYVDDMLVKSKKAEEHMKHLESAFAIMRTYGMKLNTTKCMFGVRGGKFLGYMISEKGIEANPEKIEAIVEVAQDVQRGAEANRKDCLLKPLHCEINKQKFAFLQGVEEGSTVRRFHSRNCRRAQQINEGWLLHVNGSSNTNNGGAGIHLQGPGDIEIEIAVKSTNNETEYEALLIGLQAAREGGVRNLDVYTDSQLVAMQIEGSYETRE</sequence>
<feature type="region of interest" description="Disordered" evidence="2">
    <location>
        <begin position="391"/>
        <end position="411"/>
    </location>
</feature>
<dbReference type="InterPro" id="IPR036397">
    <property type="entry name" value="RNaseH_sf"/>
</dbReference>
<organism evidence="4">
    <name type="scientific">Sesamum calycinum</name>
    <dbReference type="NCBI Taxonomy" id="2727403"/>
    <lineage>
        <taxon>Eukaryota</taxon>
        <taxon>Viridiplantae</taxon>
        <taxon>Streptophyta</taxon>
        <taxon>Embryophyta</taxon>
        <taxon>Tracheophyta</taxon>
        <taxon>Spermatophyta</taxon>
        <taxon>Magnoliopsida</taxon>
        <taxon>eudicotyledons</taxon>
        <taxon>Gunneridae</taxon>
        <taxon>Pentapetalae</taxon>
        <taxon>asterids</taxon>
        <taxon>lamiids</taxon>
        <taxon>Lamiales</taxon>
        <taxon>Pedaliaceae</taxon>
        <taxon>Sesamum</taxon>
    </lineage>
</organism>
<accession>A0AAW2RUT0</accession>
<dbReference type="Pfam" id="PF03732">
    <property type="entry name" value="Retrotrans_gag"/>
    <property type="match status" value="1"/>
</dbReference>
<dbReference type="SUPFAM" id="SSF56672">
    <property type="entry name" value="DNA/RNA polymerases"/>
    <property type="match status" value="1"/>
</dbReference>
<keyword evidence="1" id="KW-0233">DNA recombination</keyword>
<dbReference type="AlphaFoldDB" id="A0AAW2RUT0"/>
<dbReference type="GO" id="GO:0004523">
    <property type="term" value="F:RNA-DNA hybrid ribonuclease activity"/>
    <property type="evidence" value="ECO:0007669"/>
    <property type="project" value="InterPro"/>
</dbReference>
<dbReference type="InterPro" id="IPR002156">
    <property type="entry name" value="RNaseH_domain"/>
</dbReference>
<dbReference type="InterPro" id="IPR000477">
    <property type="entry name" value="RT_dom"/>
</dbReference>
<dbReference type="Gene3D" id="2.40.70.10">
    <property type="entry name" value="Acid Proteases"/>
    <property type="match status" value="1"/>
</dbReference>
<dbReference type="Gene3D" id="3.30.420.10">
    <property type="entry name" value="Ribonuclease H-like superfamily/Ribonuclease H"/>
    <property type="match status" value="1"/>
</dbReference>
<evidence type="ECO:0000259" key="3">
    <source>
        <dbReference type="PROSITE" id="PS50879"/>
    </source>
</evidence>
<comment type="caution">
    <text evidence="4">The sequence shown here is derived from an EMBL/GenBank/DDBJ whole genome shotgun (WGS) entry which is preliminary data.</text>
</comment>
<dbReference type="InterPro" id="IPR021109">
    <property type="entry name" value="Peptidase_aspartic_dom_sf"/>
</dbReference>
<dbReference type="GO" id="GO:0003676">
    <property type="term" value="F:nucleic acid binding"/>
    <property type="evidence" value="ECO:0007669"/>
    <property type="project" value="InterPro"/>
</dbReference>
<dbReference type="CDD" id="cd00303">
    <property type="entry name" value="retropepsin_like"/>
    <property type="match status" value="1"/>
</dbReference>
<dbReference type="PANTHER" id="PTHR33240">
    <property type="entry name" value="OS08G0508500 PROTEIN"/>
    <property type="match status" value="1"/>
</dbReference>
<evidence type="ECO:0000256" key="2">
    <source>
        <dbReference type="SAM" id="MobiDB-lite"/>
    </source>
</evidence>
<dbReference type="InterPro" id="IPR005162">
    <property type="entry name" value="Retrotrans_gag_dom"/>
</dbReference>
<evidence type="ECO:0000256" key="1">
    <source>
        <dbReference type="ARBA" id="ARBA00023172"/>
    </source>
</evidence>
<proteinExistence type="predicted"/>
<dbReference type="CDD" id="cd01647">
    <property type="entry name" value="RT_LTR"/>
    <property type="match status" value="1"/>
</dbReference>
<dbReference type="EMBL" id="JACGWM010000003">
    <property type="protein sequence ID" value="KAL0383201.1"/>
    <property type="molecule type" value="Genomic_DNA"/>
</dbReference>
<gene>
    <name evidence="4" type="ORF">Scaly_0607400</name>
</gene>
<evidence type="ECO:0000313" key="4">
    <source>
        <dbReference type="EMBL" id="KAL0383201.1"/>
    </source>
</evidence>
<dbReference type="Gene3D" id="3.30.70.270">
    <property type="match status" value="1"/>
</dbReference>
<dbReference type="InterPro" id="IPR043128">
    <property type="entry name" value="Rev_trsase/Diguanyl_cyclase"/>
</dbReference>
<protein>
    <recommendedName>
        <fullName evidence="3">RNase H type-1 domain-containing protein</fullName>
    </recommendedName>
</protein>
<reference evidence="4" key="1">
    <citation type="submission" date="2020-06" db="EMBL/GenBank/DDBJ databases">
        <authorList>
            <person name="Li T."/>
            <person name="Hu X."/>
            <person name="Zhang T."/>
            <person name="Song X."/>
            <person name="Zhang H."/>
            <person name="Dai N."/>
            <person name="Sheng W."/>
            <person name="Hou X."/>
            <person name="Wei L."/>
        </authorList>
    </citation>
    <scope>NUCLEOTIDE SEQUENCE</scope>
    <source>
        <strain evidence="4">KEN8</strain>
        <tissue evidence="4">Leaf</tissue>
    </source>
</reference>
<dbReference type="Pfam" id="PF13456">
    <property type="entry name" value="RVT_3"/>
    <property type="match status" value="1"/>
</dbReference>
<dbReference type="InterPro" id="IPR043502">
    <property type="entry name" value="DNA/RNA_pol_sf"/>
</dbReference>
<dbReference type="Pfam" id="PF00078">
    <property type="entry name" value="RVT_1"/>
    <property type="match status" value="1"/>
</dbReference>
<dbReference type="GO" id="GO:0006310">
    <property type="term" value="P:DNA recombination"/>
    <property type="evidence" value="ECO:0007669"/>
    <property type="project" value="UniProtKB-KW"/>
</dbReference>
<dbReference type="PANTHER" id="PTHR33240:SF15">
    <property type="entry name" value="GAG-PRO-LIKE PROTEIN"/>
    <property type="match status" value="1"/>
</dbReference>
<dbReference type="PROSITE" id="PS50879">
    <property type="entry name" value="RNASE_H_1"/>
    <property type="match status" value="1"/>
</dbReference>
<feature type="domain" description="RNase H type-1" evidence="3">
    <location>
        <begin position="577"/>
        <end position="660"/>
    </location>
</feature>
<feature type="region of interest" description="Disordered" evidence="2">
    <location>
        <begin position="37"/>
        <end position="74"/>
    </location>
</feature>
<name>A0AAW2RUT0_9LAMI</name>
<reference evidence="4" key="2">
    <citation type="journal article" date="2024" name="Plant">
        <title>Genomic evolution and insights into agronomic trait innovations of Sesamum species.</title>
        <authorList>
            <person name="Miao H."/>
            <person name="Wang L."/>
            <person name="Qu L."/>
            <person name="Liu H."/>
            <person name="Sun Y."/>
            <person name="Le M."/>
            <person name="Wang Q."/>
            <person name="Wei S."/>
            <person name="Zheng Y."/>
            <person name="Lin W."/>
            <person name="Duan Y."/>
            <person name="Cao H."/>
            <person name="Xiong S."/>
            <person name="Wang X."/>
            <person name="Wei L."/>
            <person name="Li C."/>
            <person name="Ma Q."/>
            <person name="Ju M."/>
            <person name="Zhao R."/>
            <person name="Li G."/>
            <person name="Mu C."/>
            <person name="Tian Q."/>
            <person name="Mei H."/>
            <person name="Zhang T."/>
            <person name="Gao T."/>
            <person name="Zhang H."/>
        </authorList>
    </citation>
    <scope>NUCLEOTIDE SEQUENCE</scope>
    <source>
        <strain evidence="4">KEN8</strain>
    </source>
</reference>